<protein>
    <submittedName>
        <fullName evidence="2">Uncharacterized protein</fullName>
    </submittedName>
</protein>
<gene>
    <name evidence="2" type="ORF">BpHYR1_037860</name>
</gene>
<feature type="transmembrane region" description="Helical" evidence="1">
    <location>
        <begin position="84"/>
        <end position="100"/>
    </location>
</feature>
<comment type="caution">
    <text evidence="2">The sequence shown here is derived from an EMBL/GenBank/DDBJ whole genome shotgun (WGS) entry which is preliminary data.</text>
</comment>
<dbReference type="EMBL" id="REGN01002832">
    <property type="protein sequence ID" value="RNA25951.1"/>
    <property type="molecule type" value="Genomic_DNA"/>
</dbReference>
<sequence>MKNWLIMAVKNIEFFFPQFLCIYAVRYLGFDFVNMLFFIIVNKLFQFNFFNSSPKSSISKFSEIIISVVYLSKVILNVYTQNNYTFLNFFSLILIILTKIRQKNLYPFFNILNRDIKVITKYFEFMSKRTDLKTYASILTKPYLKT</sequence>
<evidence type="ECO:0000313" key="3">
    <source>
        <dbReference type="Proteomes" id="UP000276133"/>
    </source>
</evidence>
<keyword evidence="1" id="KW-0472">Membrane</keyword>
<name>A0A3M7RQX1_BRAPC</name>
<evidence type="ECO:0000313" key="2">
    <source>
        <dbReference type="EMBL" id="RNA25951.1"/>
    </source>
</evidence>
<proteinExistence type="predicted"/>
<keyword evidence="1" id="KW-1133">Transmembrane helix</keyword>
<dbReference type="Proteomes" id="UP000276133">
    <property type="component" value="Unassembled WGS sequence"/>
</dbReference>
<evidence type="ECO:0000256" key="1">
    <source>
        <dbReference type="SAM" id="Phobius"/>
    </source>
</evidence>
<organism evidence="2 3">
    <name type="scientific">Brachionus plicatilis</name>
    <name type="common">Marine rotifer</name>
    <name type="synonym">Brachionus muelleri</name>
    <dbReference type="NCBI Taxonomy" id="10195"/>
    <lineage>
        <taxon>Eukaryota</taxon>
        <taxon>Metazoa</taxon>
        <taxon>Spiralia</taxon>
        <taxon>Gnathifera</taxon>
        <taxon>Rotifera</taxon>
        <taxon>Eurotatoria</taxon>
        <taxon>Monogononta</taxon>
        <taxon>Pseudotrocha</taxon>
        <taxon>Ploima</taxon>
        <taxon>Brachionidae</taxon>
        <taxon>Brachionus</taxon>
    </lineage>
</organism>
<accession>A0A3M7RQX1</accession>
<reference evidence="2 3" key="1">
    <citation type="journal article" date="2018" name="Sci. Rep.">
        <title>Genomic signatures of local adaptation to the degree of environmental predictability in rotifers.</title>
        <authorList>
            <person name="Franch-Gras L."/>
            <person name="Hahn C."/>
            <person name="Garcia-Roger E.M."/>
            <person name="Carmona M.J."/>
            <person name="Serra M."/>
            <person name="Gomez A."/>
        </authorList>
    </citation>
    <scope>NUCLEOTIDE SEQUENCE [LARGE SCALE GENOMIC DNA]</scope>
    <source>
        <strain evidence="2">HYR1</strain>
    </source>
</reference>
<dbReference type="AlphaFoldDB" id="A0A3M7RQX1"/>
<keyword evidence="3" id="KW-1185">Reference proteome</keyword>
<feature type="transmembrane region" description="Helical" evidence="1">
    <location>
        <begin position="15"/>
        <end position="41"/>
    </location>
</feature>
<keyword evidence="1" id="KW-0812">Transmembrane</keyword>